<comment type="caution">
    <text evidence="2">The sequence shown here is derived from an EMBL/GenBank/DDBJ whole genome shotgun (WGS) entry which is preliminary data.</text>
</comment>
<proteinExistence type="predicted"/>
<evidence type="ECO:0000313" key="3">
    <source>
        <dbReference type="Proteomes" id="UP001549145"/>
    </source>
</evidence>
<sequence length="68" mass="7518">MSQTQNSGTAEPKDVTFRGRGHARLNGARLSLLICPHCSQRNAPKAAEKGYCNWCTYEPSRADIEPAR</sequence>
<dbReference type="RefSeq" id="WP_238277444.1">
    <property type="nucleotide sequence ID" value="NZ_BPQL01000022.1"/>
</dbReference>
<keyword evidence="3" id="KW-1185">Reference proteome</keyword>
<evidence type="ECO:0000313" key="2">
    <source>
        <dbReference type="EMBL" id="MET3690738.1"/>
    </source>
</evidence>
<organism evidence="2 3">
    <name type="scientific">Methylobacterium goesingense</name>
    <dbReference type="NCBI Taxonomy" id="243690"/>
    <lineage>
        <taxon>Bacteria</taxon>
        <taxon>Pseudomonadati</taxon>
        <taxon>Pseudomonadota</taxon>
        <taxon>Alphaproteobacteria</taxon>
        <taxon>Hyphomicrobiales</taxon>
        <taxon>Methylobacteriaceae</taxon>
        <taxon>Methylobacterium</taxon>
    </lineage>
</organism>
<evidence type="ECO:0008006" key="4">
    <source>
        <dbReference type="Google" id="ProtNLM"/>
    </source>
</evidence>
<dbReference type="EMBL" id="JBEPMM010000001">
    <property type="protein sequence ID" value="MET3690738.1"/>
    <property type="molecule type" value="Genomic_DNA"/>
</dbReference>
<reference evidence="2 3" key="1">
    <citation type="submission" date="2024-06" db="EMBL/GenBank/DDBJ databases">
        <title>Genomic Encyclopedia of Type Strains, Phase IV (KMG-IV): sequencing the most valuable type-strain genomes for metagenomic binning, comparative biology and taxonomic classification.</title>
        <authorList>
            <person name="Goeker M."/>
        </authorList>
    </citation>
    <scope>NUCLEOTIDE SEQUENCE [LARGE SCALE GENOMIC DNA]</scope>
    <source>
        <strain evidence="2 3">DSM 21331</strain>
    </source>
</reference>
<accession>A0ABV2KYV8</accession>
<name>A0ABV2KYV8_9HYPH</name>
<dbReference type="Proteomes" id="UP001549145">
    <property type="component" value="Unassembled WGS sequence"/>
</dbReference>
<feature type="region of interest" description="Disordered" evidence="1">
    <location>
        <begin position="1"/>
        <end position="21"/>
    </location>
</feature>
<gene>
    <name evidence="2" type="ORF">ABID43_000257</name>
</gene>
<protein>
    <recommendedName>
        <fullName evidence="4">Cysteine-rich CPCC domain-containing protein</fullName>
    </recommendedName>
</protein>
<evidence type="ECO:0000256" key="1">
    <source>
        <dbReference type="SAM" id="MobiDB-lite"/>
    </source>
</evidence>